<protein>
    <recommendedName>
        <fullName evidence="3">OB domain-containing protein</fullName>
    </recommendedName>
</protein>
<proteinExistence type="predicted"/>
<dbReference type="InterPro" id="IPR036700">
    <property type="entry name" value="BOBF_sf"/>
</dbReference>
<dbReference type="EMBL" id="JARFPL010000014">
    <property type="protein sequence ID" value="MDF0593133.1"/>
    <property type="molecule type" value="Genomic_DNA"/>
</dbReference>
<evidence type="ECO:0000313" key="1">
    <source>
        <dbReference type="EMBL" id="MDF0593133.1"/>
    </source>
</evidence>
<evidence type="ECO:0000313" key="2">
    <source>
        <dbReference type="Proteomes" id="UP001215956"/>
    </source>
</evidence>
<sequence>MERTGNIYDLEVCCNEVAVQPPPAPKRWIQNGDGRMIDLRIAAKAFISLSLMMAMALTCQAANTPEELEGDVIEIGEIYDEFSAFEDETVIVEGEIVYECGSGCWFVLDDETGSIFVDIFPSNFVIPQERGSEAKVYGRLSSRDNSPYIIGEIVEIDGETYR</sequence>
<name>A0ABT5XEL6_9EURY</name>
<accession>A0ABT5XEL6</accession>
<dbReference type="RefSeq" id="WP_316968839.1">
    <property type="nucleotide sequence ID" value="NZ_JARFPL010000014.1"/>
</dbReference>
<reference evidence="1 2" key="1">
    <citation type="submission" date="2023-03" db="EMBL/GenBank/DDBJ databases">
        <title>Whole genome sequencing of Methanotrichaceae archaeon M04Ac.</title>
        <authorList>
            <person name="Khomyakova M.A."/>
            <person name="Merkel A.Y."/>
            <person name="Slobodkin A.I."/>
        </authorList>
    </citation>
    <scope>NUCLEOTIDE SEQUENCE [LARGE SCALE GENOMIC DNA]</scope>
    <source>
        <strain evidence="1 2">M04Ac</strain>
    </source>
</reference>
<comment type="caution">
    <text evidence="1">The sequence shown here is derived from an EMBL/GenBank/DDBJ whole genome shotgun (WGS) entry which is preliminary data.</text>
</comment>
<dbReference type="SUPFAM" id="SSF101756">
    <property type="entry name" value="Hypothetical protein YgiW"/>
    <property type="match status" value="1"/>
</dbReference>
<evidence type="ECO:0008006" key="3">
    <source>
        <dbReference type="Google" id="ProtNLM"/>
    </source>
</evidence>
<dbReference type="Proteomes" id="UP001215956">
    <property type="component" value="Unassembled WGS sequence"/>
</dbReference>
<keyword evidence="2" id="KW-1185">Reference proteome</keyword>
<organism evidence="1 2">
    <name type="scientific">Candidatus Methanocrinis alkalitolerans</name>
    <dbReference type="NCBI Taxonomy" id="3033395"/>
    <lineage>
        <taxon>Archaea</taxon>
        <taxon>Methanobacteriati</taxon>
        <taxon>Methanobacteriota</taxon>
        <taxon>Stenosarchaea group</taxon>
        <taxon>Methanomicrobia</taxon>
        <taxon>Methanotrichales</taxon>
        <taxon>Methanotrichaceae</taxon>
        <taxon>Methanocrinis</taxon>
    </lineage>
</organism>
<gene>
    <name evidence="1" type="ORF">P0O24_05995</name>
</gene>